<evidence type="ECO:0000256" key="2">
    <source>
        <dbReference type="ARBA" id="ARBA00023043"/>
    </source>
</evidence>
<dbReference type="InterPro" id="IPR036770">
    <property type="entry name" value="Ankyrin_rpt-contain_sf"/>
</dbReference>
<dbReference type="Pfam" id="PF12796">
    <property type="entry name" value="Ank_2"/>
    <property type="match status" value="2"/>
</dbReference>
<keyword evidence="8" id="KW-1185">Reference proteome</keyword>
<dbReference type="SUPFAM" id="SSF48403">
    <property type="entry name" value="Ankyrin repeat"/>
    <property type="match status" value="1"/>
</dbReference>
<feature type="repeat" description="ANK" evidence="3">
    <location>
        <begin position="148"/>
        <end position="180"/>
    </location>
</feature>
<dbReference type="SMART" id="SM00248">
    <property type="entry name" value="ANK"/>
    <property type="match status" value="5"/>
</dbReference>
<dbReference type="Proteomes" id="UP000593567">
    <property type="component" value="Unassembled WGS sequence"/>
</dbReference>
<evidence type="ECO:0000313" key="7">
    <source>
        <dbReference type="EMBL" id="KAF6029536.1"/>
    </source>
</evidence>
<keyword evidence="2 3" id="KW-0040">ANK repeat</keyword>
<organism evidence="7 8">
    <name type="scientific">Bugula neritina</name>
    <name type="common">Brown bryozoan</name>
    <name type="synonym">Sertularia neritina</name>
    <dbReference type="NCBI Taxonomy" id="10212"/>
    <lineage>
        <taxon>Eukaryota</taxon>
        <taxon>Metazoa</taxon>
        <taxon>Spiralia</taxon>
        <taxon>Lophotrochozoa</taxon>
        <taxon>Bryozoa</taxon>
        <taxon>Gymnolaemata</taxon>
        <taxon>Cheilostomatida</taxon>
        <taxon>Flustrina</taxon>
        <taxon>Buguloidea</taxon>
        <taxon>Bugulidae</taxon>
        <taxon>Bugula</taxon>
    </lineage>
</organism>
<evidence type="ECO:0000256" key="1">
    <source>
        <dbReference type="ARBA" id="ARBA00022737"/>
    </source>
</evidence>
<gene>
    <name evidence="7" type="ORF">EB796_012105</name>
</gene>
<dbReference type="AlphaFoldDB" id="A0A7J7JW08"/>
<dbReference type="Gene3D" id="1.25.40.20">
    <property type="entry name" value="Ankyrin repeat-containing domain"/>
    <property type="match status" value="2"/>
</dbReference>
<evidence type="ECO:0000313" key="8">
    <source>
        <dbReference type="Proteomes" id="UP000593567"/>
    </source>
</evidence>
<keyword evidence="6" id="KW-0812">Transmembrane</keyword>
<evidence type="ECO:0000256" key="6">
    <source>
        <dbReference type="SAM" id="Phobius"/>
    </source>
</evidence>
<comment type="caution">
    <text evidence="7">The sequence shown here is derived from an EMBL/GenBank/DDBJ whole genome shotgun (WGS) entry which is preliminary data.</text>
</comment>
<feature type="transmembrane region" description="Helical" evidence="6">
    <location>
        <begin position="583"/>
        <end position="605"/>
    </location>
</feature>
<feature type="transmembrane region" description="Helical" evidence="6">
    <location>
        <begin position="379"/>
        <end position="397"/>
    </location>
</feature>
<dbReference type="PANTHER" id="PTHR24201:SF16">
    <property type="entry name" value="ANKYRIN-1-LIKE-RELATED"/>
    <property type="match status" value="1"/>
</dbReference>
<feature type="compositionally biased region" description="Basic and acidic residues" evidence="5">
    <location>
        <begin position="674"/>
        <end position="683"/>
    </location>
</feature>
<reference evidence="7" key="1">
    <citation type="submission" date="2020-06" db="EMBL/GenBank/DDBJ databases">
        <title>Draft genome of Bugula neritina, a colonial animal packing powerful symbionts and potential medicines.</title>
        <authorList>
            <person name="Rayko M."/>
        </authorList>
    </citation>
    <scope>NUCLEOTIDE SEQUENCE [LARGE SCALE GENOMIC DNA]</scope>
    <source>
        <strain evidence="7">Kwan_BN1</strain>
    </source>
</reference>
<feature type="transmembrane region" description="Helical" evidence="6">
    <location>
        <begin position="340"/>
        <end position="359"/>
    </location>
</feature>
<dbReference type="GO" id="GO:0005634">
    <property type="term" value="C:nucleus"/>
    <property type="evidence" value="ECO:0007669"/>
    <property type="project" value="TreeGrafter"/>
</dbReference>
<feature type="compositionally biased region" description="Polar residues" evidence="5">
    <location>
        <begin position="699"/>
        <end position="708"/>
    </location>
</feature>
<evidence type="ECO:0000256" key="5">
    <source>
        <dbReference type="SAM" id="MobiDB-lite"/>
    </source>
</evidence>
<keyword evidence="1" id="KW-0677">Repeat</keyword>
<protein>
    <recommendedName>
        <fullName evidence="9">Ion transport domain-containing protein</fullName>
    </recommendedName>
</protein>
<name>A0A7J7JW08_BUGNE</name>
<feature type="repeat" description="ANK" evidence="3">
    <location>
        <begin position="115"/>
        <end position="147"/>
    </location>
</feature>
<keyword evidence="6" id="KW-0472">Membrane</keyword>
<keyword evidence="6" id="KW-1133">Transmembrane helix</keyword>
<dbReference type="PROSITE" id="PS50088">
    <property type="entry name" value="ANK_REPEAT"/>
    <property type="match status" value="3"/>
</dbReference>
<evidence type="ECO:0008006" key="9">
    <source>
        <dbReference type="Google" id="ProtNLM"/>
    </source>
</evidence>
<feature type="coiled-coil region" evidence="4">
    <location>
        <begin position="710"/>
        <end position="737"/>
    </location>
</feature>
<feature type="repeat" description="ANK" evidence="3">
    <location>
        <begin position="216"/>
        <end position="248"/>
    </location>
</feature>
<dbReference type="PANTHER" id="PTHR24201">
    <property type="entry name" value="ANK_REP_REGION DOMAIN-CONTAINING PROTEIN"/>
    <property type="match status" value="1"/>
</dbReference>
<dbReference type="InterPro" id="IPR002110">
    <property type="entry name" value="Ankyrin_rpt"/>
</dbReference>
<accession>A0A7J7JW08</accession>
<sequence>MAASVISTCYPFFIALLLHVGGMIRLSTRRRTLHTLLDANNINFLDANDSNSSSVRNGQGLDDIHEHQYKGASNRALLQYFAKLGQSSRSDEVLDLDFVEGLLKQGANINCTDIYGQTIFHEVARTWHIDVGKFLLEHDADINKADNYGRTPLHVAAAVDYADMCEFLISKGADKEARTKGELQTPLFYAARNDATMALAALIKCECEYKHISDYKGRTPIYVAAELDRSETARYLLEHNAPVGVTDNSGQPALTWMINKMAPVAKEALDQLHTCDRANRKQYFYLNHLEPIQPVTNQLSANILSVHFYPSVTNQLSANIVSVCFYLLVTNQLGANIVSVYFYPSVTNQLILISIRWLFSTSENSNQNSTESHIGGNFSVLYTAVLTLHSAWYYKCLYRIPQDIWKIVIYVLAVGFTIYQIIDELNEFISSQREHQRWKEWRIKQIEEDINFCHPRWPEEKIFLENEKEDLDKFKSNYFQDFWSLHCNAWRDDRRFPEICLSLSHLPYTFLRCFLDGVWGTVNLQALPANDTCAAANLVNPTYTQTIKGMHVPDEMIFTMYRLTLVDEYDLDAMLDKDKPMTYVLLGMWFWISAILCINLFIALLSDTFQREHIKDECSPEIVYYDDDTGEGGDELKKVTIQTKEKVAELMDMWTIKFGMPAVDEAGQKYYPFDNEHRHSHDDVDNEMGGDGGHDSYESAKTSVPDSVTESKLENEIDILRAELTQVEKKRREFERKCLSELSSLKSLLTSAAAHPVGGQTQPLPVRLASLPDYHGNLRIDTTAISPPTYPAAIAERITPRDDQMSLGTASTSHVDIATMPHSGAPPARPVSLSPAVRVNVAPEHRIAFSDSGDAPDV</sequence>
<dbReference type="OrthoDB" id="194358at2759"/>
<evidence type="ECO:0000256" key="3">
    <source>
        <dbReference type="PROSITE-ProRule" id="PRU00023"/>
    </source>
</evidence>
<evidence type="ECO:0000256" key="4">
    <source>
        <dbReference type="SAM" id="Coils"/>
    </source>
</evidence>
<dbReference type="EMBL" id="VXIV02001809">
    <property type="protein sequence ID" value="KAF6029536.1"/>
    <property type="molecule type" value="Genomic_DNA"/>
</dbReference>
<dbReference type="PROSITE" id="PS50297">
    <property type="entry name" value="ANK_REP_REGION"/>
    <property type="match status" value="3"/>
</dbReference>
<dbReference type="InterPro" id="IPR050776">
    <property type="entry name" value="Ank_Repeat/CDKN_Inhibitor"/>
</dbReference>
<feature type="region of interest" description="Disordered" evidence="5">
    <location>
        <begin position="674"/>
        <end position="710"/>
    </location>
</feature>
<proteinExistence type="predicted"/>
<keyword evidence="4" id="KW-0175">Coiled coil</keyword>